<proteinExistence type="inferred from homology"/>
<comment type="caution">
    <text evidence="7">The sequence shown here is derived from an EMBL/GenBank/DDBJ whole genome shotgun (WGS) entry which is preliminary data.</text>
</comment>
<dbReference type="Proteomes" id="UP000703893">
    <property type="component" value="Unassembled WGS sequence"/>
</dbReference>
<accession>A0A938BL04</accession>
<evidence type="ECO:0000256" key="4">
    <source>
        <dbReference type="RuleBase" id="RU362073"/>
    </source>
</evidence>
<comment type="function">
    <text evidence="4">Flagellin is the subunit protein which polymerizes to form the filaments of bacterial flagella.</text>
</comment>
<dbReference type="PANTHER" id="PTHR42792:SF2">
    <property type="entry name" value="FLAGELLIN"/>
    <property type="match status" value="1"/>
</dbReference>
<dbReference type="GO" id="GO:0005198">
    <property type="term" value="F:structural molecule activity"/>
    <property type="evidence" value="ECO:0007669"/>
    <property type="project" value="UniProtKB-UniRule"/>
</dbReference>
<keyword evidence="7" id="KW-0966">Cell projection</keyword>
<comment type="subcellular location">
    <subcellularLocation>
        <location evidence="4">Secreted</location>
    </subcellularLocation>
    <subcellularLocation>
        <location evidence="4">Bacterial flagellum</location>
    </subcellularLocation>
</comment>
<dbReference type="SUPFAM" id="SSF64518">
    <property type="entry name" value="Phase 1 flagellin"/>
    <property type="match status" value="1"/>
</dbReference>
<dbReference type="Gene3D" id="1.20.1330.10">
    <property type="entry name" value="f41 fragment of flagellin, N-terminal domain"/>
    <property type="match status" value="1"/>
</dbReference>
<evidence type="ECO:0000259" key="6">
    <source>
        <dbReference type="Pfam" id="PF00700"/>
    </source>
</evidence>
<dbReference type="GO" id="GO:0005576">
    <property type="term" value="C:extracellular region"/>
    <property type="evidence" value="ECO:0007669"/>
    <property type="project" value="UniProtKB-SubCell"/>
</dbReference>
<dbReference type="InterPro" id="IPR001492">
    <property type="entry name" value="Flagellin"/>
</dbReference>
<dbReference type="EMBL" id="VGJX01000324">
    <property type="protein sequence ID" value="MBM3274776.1"/>
    <property type="molecule type" value="Genomic_DNA"/>
</dbReference>
<evidence type="ECO:0000313" key="7">
    <source>
        <dbReference type="EMBL" id="MBM3274776.1"/>
    </source>
</evidence>
<protein>
    <recommendedName>
        <fullName evidence="2 4">Flagellin</fullName>
    </recommendedName>
</protein>
<feature type="domain" description="Flagellin N-terminal" evidence="5">
    <location>
        <begin position="6"/>
        <end position="141"/>
    </location>
</feature>
<dbReference type="InterPro" id="IPR001029">
    <property type="entry name" value="Flagellin_N"/>
</dbReference>
<evidence type="ECO:0000256" key="1">
    <source>
        <dbReference type="ARBA" id="ARBA00005709"/>
    </source>
</evidence>
<comment type="similarity">
    <text evidence="1 4">Belongs to the bacterial flagellin family.</text>
</comment>
<dbReference type="PRINTS" id="PR00207">
    <property type="entry name" value="FLAGELLIN"/>
</dbReference>
<dbReference type="Pfam" id="PF00700">
    <property type="entry name" value="Flagellin_C"/>
    <property type="match status" value="1"/>
</dbReference>
<dbReference type="GO" id="GO:0009288">
    <property type="term" value="C:bacterial-type flagellum"/>
    <property type="evidence" value="ECO:0007669"/>
    <property type="project" value="UniProtKB-SubCell"/>
</dbReference>
<name>A0A938BL04_9BACT</name>
<gene>
    <name evidence="7" type="ORF">FJZ00_06465</name>
</gene>
<keyword evidence="4" id="KW-0964">Secreted</keyword>
<dbReference type="AlphaFoldDB" id="A0A938BL04"/>
<sequence>MGLKLNSNVPARVVHDLLARNDRALTESLLRLSSGLRINNAGDDVAGMAMSQRFARQVRGLDQASANVQDALNLLFTADGALTETTAILQRMRELAVQAASDTLTVSDRTAIREELADLSTEVDRIGKTTEFNTFKILSGGNFATAGFTIQIGADAGDVLNFKLDTATSAALGVLSTQISVESASLASVTLANLDNALERVALMRSNVGARSNRMSAHLSVLQVQSENMASSLTKIQDLDFAKEVS</sequence>
<evidence type="ECO:0000259" key="5">
    <source>
        <dbReference type="Pfam" id="PF00669"/>
    </source>
</evidence>
<evidence type="ECO:0000256" key="2">
    <source>
        <dbReference type="ARBA" id="ARBA00020110"/>
    </source>
</evidence>
<keyword evidence="7" id="KW-0969">Cilium</keyword>
<dbReference type="Pfam" id="PF00669">
    <property type="entry name" value="Flagellin_N"/>
    <property type="match status" value="1"/>
</dbReference>
<keyword evidence="3 4" id="KW-0975">Bacterial flagellum</keyword>
<dbReference type="InterPro" id="IPR046358">
    <property type="entry name" value="Flagellin_C"/>
</dbReference>
<keyword evidence="7" id="KW-0282">Flagellum</keyword>
<dbReference type="PANTHER" id="PTHR42792">
    <property type="entry name" value="FLAGELLIN"/>
    <property type="match status" value="1"/>
</dbReference>
<organism evidence="7 8">
    <name type="scientific">Candidatus Tanganyikabacteria bacterium</name>
    <dbReference type="NCBI Taxonomy" id="2961651"/>
    <lineage>
        <taxon>Bacteria</taxon>
        <taxon>Bacillati</taxon>
        <taxon>Candidatus Sericytochromatia</taxon>
        <taxon>Candidatus Tanganyikabacteria</taxon>
    </lineage>
</organism>
<feature type="domain" description="Flagellin C-terminal" evidence="6">
    <location>
        <begin position="192"/>
        <end position="246"/>
    </location>
</feature>
<feature type="non-terminal residue" evidence="7">
    <location>
        <position position="246"/>
    </location>
</feature>
<reference evidence="7 8" key="1">
    <citation type="submission" date="2019-03" db="EMBL/GenBank/DDBJ databases">
        <title>Lake Tanganyika Metagenome-Assembled Genomes (MAGs).</title>
        <authorList>
            <person name="Tran P."/>
        </authorList>
    </citation>
    <scope>NUCLEOTIDE SEQUENCE [LARGE SCALE GENOMIC DNA]</scope>
    <source>
        <strain evidence="7">K_DeepCast_65m_m2_236</strain>
    </source>
</reference>
<evidence type="ECO:0000313" key="8">
    <source>
        <dbReference type="Proteomes" id="UP000703893"/>
    </source>
</evidence>
<evidence type="ECO:0000256" key="3">
    <source>
        <dbReference type="ARBA" id="ARBA00023143"/>
    </source>
</evidence>